<name>A0AAU0F3Y7_9FLAO</name>
<reference evidence="1" key="1">
    <citation type="submission" date="2023-10" db="EMBL/GenBank/DDBJ databases">
        <title>Characterization and whole genome sequencing of a novel strain of Bergeyella porcorum QD2021 isolated from pig.</title>
        <authorList>
            <person name="Liu G."/>
            <person name="Chen C."/>
            <person name="Han X."/>
        </authorList>
    </citation>
    <scope>NUCLEOTIDE SEQUENCE</scope>
    <source>
        <strain evidence="1">QD2021</strain>
    </source>
</reference>
<keyword evidence="2" id="KW-1185">Reference proteome</keyword>
<dbReference type="EMBL" id="CP136426">
    <property type="protein sequence ID" value="WOC50680.1"/>
    <property type="molecule type" value="Genomic_DNA"/>
</dbReference>
<evidence type="ECO:0000313" key="2">
    <source>
        <dbReference type="Proteomes" id="UP001432059"/>
    </source>
</evidence>
<accession>A0AAU0F3Y7</accession>
<dbReference type="Proteomes" id="UP001432059">
    <property type="component" value="Chromosome"/>
</dbReference>
<dbReference type="AlphaFoldDB" id="A0AAU0F3Y7"/>
<organism evidence="1 2">
    <name type="scientific">Bergeyella porcorum</name>
    <dbReference type="NCBI Taxonomy" id="1735111"/>
    <lineage>
        <taxon>Bacteria</taxon>
        <taxon>Pseudomonadati</taxon>
        <taxon>Bacteroidota</taxon>
        <taxon>Flavobacteriia</taxon>
        <taxon>Flavobacteriales</taxon>
        <taxon>Weeksellaceae</taxon>
        <taxon>Bergeyella</taxon>
    </lineage>
</organism>
<evidence type="ECO:0000313" key="1">
    <source>
        <dbReference type="EMBL" id="WOC50680.1"/>
    </source>
</evidence>
<dbReference type="RefSeq" id="WP_327984402.1">
    <property type="nucleotide sequence ID" value="NZ_CP136426.1"/>
</dbReference>
<protein>
    <submittedName>
        <fullName evidence="1">Uncharacterized protein</fullName>
    </submittedName>
</protein>
<sequence length="49" mass="5627">MEKKKGKTLKNIIERKEAVKKYLKGEISKKELYARGVRPATPPRSISAR</sequence>
<dbReference type="KEGG" id="bpor:BPO_0033"/>
<gene>
    <name evidence="1" type="ORF">BPO_0033</name>
</gene>
<proteinExistence type="predicted"/>